<evidence type="ECO:0000259" key="1">
    <source>
        <dbReference type="Pfam" id="PF00534"/>
    </source>
</evidence>
<dbReference type="GO" id="GO:0016757">
    <property type="term" value="F:glycosyltransferase activity"/>
    <property type="evidence" value="ECO:0007669"/>
    <property type="project" value="InterPro"/>
</dbReference>
<dbReference type="SUPFAM" id="SSF53756">
    <property type="entry name" value="UDP-Glycosyltransferase/glycogen phosphorylase"/>
    <property type="match status" value="1"/>
</dbReference>
<accession>A0A931H5K8</accession>
<evidence type="ECO:0000313" key="3">
    <source>
        <dbReference type="Proteomes" id="UP000651050"/>
    </source>
</evidence>
<proteinExistence type="predicted"/>
<dbReference type="PANTHER" id="PTHR46401:SF9">
    <property type="entry name" value="MANNOSYLTRANSFERASE A"/>
    <property type="match status" value="1"/>
</dbReference>
<name>A0A931H5K8_9BURK</name>
<organism evidence="2 3">
    <name type="scientific">Caenimonas aquaedulcis</name>
    <dbReference type="NCBI Taxonomy" id="2793270"/>
    <lineage>
        <taxon>Bacteria</taxon>
        <taxon>Pseudomonadati</taxon>
        <taxon>Pseudomonadota</taxon>
        <taxon>Betaproteobacteria</taxon>
        <taxon>Burkholderiales</taxon>
        <taxon>Comamonadaceae</taxon>
        <taxon>Caenimonas</taxon>
    </lineage>
</organism>
<reference evidence="2" key="1">
    <citation type="submission" date="2020-11" db="EMBL/GenBank/DDBJ databases">
        <title>Bacterial whole genome sequence for Caenimonas sp. DR4.4.</title>
        <authorList>
            <person name="Le V."/>
            <person name="Ko S.-R."/>
            <person name="Ahn C.-Y."/>
            <person name="Oh H.-M."/>
        </authorList>
    </citation>
    <scope>NUCLEOTIDE SEQUENCE</scope>
    <source>
        <strain evidence="2">DR4.4</strain>
    </source>
</reference>
<dbReference type="Gene3D" id="3.40.50.2000">
    <property type="entry name" value="Glycogen Phosphorylase B"/>
    <property type="match status" value="2"/>
</dbReference>
<dbReference type="Pfam" id="PF00534">
    <property type="entry name" value="Glycos_transf_1"/>
    <property type="match status" value="1"/>
</dbReference>
<dbReference type="PANTHER" id="PTHR46401">
    <property type="entry name" value="GLYCOSYLTRANSFERASE WBBK-RELATED"/>
    <property type="match status" value="1"/>
</dbReference>
<comment type="caution">
    <text evidence="2">The sequence shown here is derived from an EMBL/GenBank/DDBJ whole genome shotgun (WGS) entry which is preliminary data.</text>
</comment>
<keyword evidence="3" id="KW-1185">Reference proteome</keyword>
<sequence>MSAAPRVFMDVSYTRTQRVAVGITRTVRRLEEELRSLCAVEGIDFRTVSFHTQGFREMAPDALAATIHRADACADAPAARLFRWITGAFFRRLVLIALHVLPWRLLRFIWATTSRKTFDVLSRTEPAVAFSPGDVLLLFDASWNYPVWIAAAKARAQGARVVLLMYDLIPLRHPDFTHKLVPPIFRLWLQRMLPLSDAVVCISRATEDDLHLFARETAMALPPTGHFRLGSDPVRTPAAGRRPRDELEAFTRGGPTFAAIGSFEPKKNYGFLLEVFERLWARGEPARLLLIGRASAECEALIARVRQHPEQGRRLLALFDATDAEVDFAYANCRALVFPSLAEGFGLPLVEARTRGSLVIASDLPCFAELADEGVETYPRDSHAALERLVLHHAAHDRRGEVAPMPPFTWGQGARQCWDEASRLLAGVSQPVPHRFPPP</sequence>
<dbReference type="EMBL" id="JADWYS010000001">
    <property type="protein sequence ID" value="MBG9388887.1"/>
    <property type="molecule type" value="Genomic_DNA"/>
</dbReference>
<dbReference type="InterPro" id="IPR001296">
    <property type="entry name" value="Glyco_trans_1"/>
</dbReference>
<dbReference type="RefSeq" id="WP_196986712.1">
    <property type="nucleotide sequence ID" value="NZ_JADWYS010000001.1"/>
</dbReference>
<dbReference type="AlphaFoldDB" id="A0A931H5K8"/>
<protein>
    <submittedName>
        <fullName evidence="2">Glycosyltransferase</fullName>
    </submittedName>
</protein>
<feature type="domain" description="Glycosyl transferase family 1" evidence="1">
    <location>
        <begin position="254"/>
        <end position="376"/>
    </location>
</feature>
<dbReference type="Proteomes" id="UP000651050">
    <property type="component" value="Unassembled WGS sequence"/>
</dbReference>
<gene>
    <name evidence="2" type="ORF">I5803_12710</name>
</gene>
<evidence type="ECO:0000313" key="2">
    <source>
        <dbReference type="EMBL" id="MBG9388887.1"/>
    </source>
</evidence>